<reference evidence="4" key="1">
    <citation type="submission" date="2022-11" db="EMBL/GenBank/DDBJ databases">
        <title>Centuries of genome instability and evolution in soft-shell clam transmissible cancer (bioRxiv).</title>
        <authorList>
            <person name="Hart S.F.M."/>
            <person name="Yonemitsu M.A."/>
            <person name="Giersch R.M."/>
            <person name="Beal B.F."/>
            <person name="Arriagada G."/>
            <person name="Davis B.W."/>
            <person name="Ostrander E.A."/>
            <person name="Goff S.P."/>
            <person name="Metzger M.J."/>
        </authorList>
    </citation>
    <scope>NUCLEOTIDE SEQUENCE</scope>
    <source>
        <strain evidence="4">MELC-2E11</strain>
        <tissue evidence="4">Siphon/mantle</tissue>
    </source>
</reference>
<evidence type="ECO:0000313" key="4">
    <source>
        <dbReference type="EMBL" id="WAQ93720.1"/>
    </source>
</evidence>
<feature type="domain" description="TANC1/2-like winged helix" evidence="3">
    <location>
        <begin position="494"/>
        <end position="587"/>
    </location>
</feature>
<dbReference type="InterPro" id="IPR056884">
    <property type="entry name" value="NPHP3-like_N"/>
</dbReference>
<dbReference type="Gene3D" id="3.40.50.300">
    <property type="entry name" value="P-loop containing nucleotide triphosphate hydrolases"/>
    <property type="match status" value="1"/>
</dbReference>
<dbReference type="Pfam" id="PF24883">
    <property type="entry name" value="NPHP3_N"/>
    <property type="match status" value="1"/>
</dbReference>
<dbReference type="Pfam" id="PF25521">
    <property type="entry name" value="WHD_TANC1"/>
    <property type="match status" value="1"/>
</dbReference>
<organism evidence="4 5">
    <name type="scientific">Mya arenaria</name>
    <name type="common">Soft-shell clam</name>
    <dbReference type="NCBI Taxonomy" id="6604"/>
    <lineage>
        <taxon>Eukaryota</taxon>
        <taxon>Metazoa</taxon>
        <taxon>Spiralia</taxon>
        <taxon>Lophotrochozoa</taxon>
        <taxon>Mollusca</taxon>
        <taxon>Bivalvia</taxon>
        <taxon>Autobranchia</taxon>
        <taxon>Heteroconchia</taxon>
        <taxon>Euheterodonta</taxon>
        <taxon>Imparidentia</taxon>
        <taxon>Neoheterodontei</taxon>
        <taxon>Myida</taxon>
        <taxon>Myoidea</taxon>
        <taxon>Myidae</taxon>
        <taxon>Mya</taxon>
    </lineage>
</organism>
<dbReference type="EMBL" id="CP111012">
    <property type="protein sequence ID" value="WAQ93720.1"/>
    <property type="molecule type" value="Genomic_DNA"/>
</dbReference>
<protein>
    <submittedName>
        <fullName evidence="4">ANR50-like protein</fullName>
    </submittedName>
</protein>
<dbReference type="InterPro" id="IPR027417">
    <property type="entry name" value="P-loop_NTPase"/>
</dbReference>
<dbReference type="PANTHER" id="PTHR10039">
    <property type="entry name" value="AMELOGENIN"/>
    <property type="match status" value="1"/>
</dbReference>
<sequence>MWANSFHDIIDVFVPSNWKTTPEITDVSCACNLWKNCKVFKLNDNTVSRIQDLRNKIYHDCSRTMEVSLDLKSEVFDAAFDLIYDADVQPFLDKAACKKKLEELQNGNTAFQDVIQHFKEEMNVLSKTQLELVANDNNIIQKIEHIEWEKNIKVTKKYARETLTLIKSNPMSVTTFILICALLMAVNKLYFQEQDQSHMESKQCVPEQYSYPFPQDLPLVGYLKQHTDLIGREWLFTEMESDILSLEHKRGVFVSAELGYGKSAIISHLLCAGEGTKGFVLNRKVVAFHVCKFNVESTRNPYRFIKRLVGSFATNNPEYGTKLAFLPSTSLIFNEDKCTVEIEACFDQAITHPLNEIGGKLETQIVVIDALDECYEKERNLILEITQTRIRLLPKWVKFIITSRNFTVPPAFHRYLKLYFLNYTDERNINDIERYLRYHEVNVNVSKHIKEGDSSFLYVVHALRFLAETNQTRIDKIPLSLEDIYEMNFERQFGQSGFQEVKPIFELVCASVTSLQLTDVFEILEFNNVSDKNTLNERYRKLTFFFWEIEGKVNFIHQSLYKWLISVENSFYKISLQSGHMMMARFLMNAT</sequence>
<evidence type="ECO:0000259" key="3">
    <source>
        <dbReference type="Pfam" id="PF25521"/>
    </source>
</evidence>
<feature type="non-terminal residue" evidence="4">
    <location>
        <position position="591"/>
    </location>
</feature>
<feature type="domain" description="Nephrocystin 3-like N-terminal" evidence="2">
    <location>
        <begin position="233"/>
        <end position="404"/>
    </location>
</feature>
<evidence type="ECO:0000256" key="1">
    <source>
        <dbReference type="ARBA" id="ARBA00022737"/>
    </source>
</evidence>
<evidence type="ECO:0000313" key="5">
    <source>
        <dbReference type="Proteomes" id="UP001164746"/>
    </source>
</evidence>
<proteinExistence type="predicted"/>
<dbReference type="InterPro" id="IPR058056">
    <property type="entry name" value="WH_TANC1/2"/>
</dbReference>
<evidence type="ECO:0000259" key="2">
    <source>
        <dbReference type="Pfam" id="PF24883"/>
    </source>
</evidence>
<keyword evidence="1" id="KW-0677">Repeat</keyword>
<keyword evidence="5" id="KW-1185">Reference proteome</keyword>
<name>A0ABY7DAH2_MYAAR</name>
<dbReference type="Proteomes" id="UP001164746">
    <property type="component" value="Chromosome 1"/>
</dbReference>
<accession>A0ABY7DAH2</accession>
<gene>
    <name evidence="4" type="ORF">MAR_006191</name>
</gene>